<sequence length="181" mass="20589">MTALFEIQPRSPETYRQKTRRSTLVIAVVFIALAMLLSSTAVMLFGSEGGDNFRWNLGGVLVALAATVAFVRGVLWHQPFMAEAAYGWNLKRSLMRITNVMHHVKAGVGARNESAMKLLRFYHLGVTQMHQLDGNSSALSEMVKEIDQHKERMEELNLDTEQLRLYQQWLDEVKKIPAQRS</sequence>
<keyword evidence="2" id="KW-0472">Membrane</keyword>
<reference evidence="3 4" key="1">
    <citation type="submission" date="2024-03" db="EMBL/GenBank/DDBJ databases">
        <title>Complete genome of BD2.</title>
        <authorList>
            <person name="Cao G."/>
        </authorList>
    </citation>
    <scope>NUCLEOTIDE SEQUENCE [LARGE SCALE GENOMIC DNA]</scope>
    <source>
        <strain evidence="3 4">BD2</strain>
    </source>
</reference>
<feature type="coiled-coil region" evidence="1">
    <location>
        <begin position="139"/>
        <end position="166"/>
    </location>
</feature>
<keyword evidence="1" id="KW-0175">Coiled coil</keyword>
<proteinExistence type="predicted"/>
<keyword evidence="4" id="KW-1185">Reference proteome</keyword>
<organism evidence="3 4">
    <name type="scientific">Ectopseudomonas mendocina</name>
    <name type="common">Pseudomonas mendocina</name>
    <dbReference type="NCBI Taxonomy" id="300"/>
    <lineage>
        <taxon>Bacteria</taxon>
        <taxon>Pseudomonadati</taxon>
        <taxon>Pseudomonadota</taxon>
        <taxon>Gammaproteobacteria</taxon>
        <taxon>Pseudomonadales</taxon>
        <taxon>Pseudomonadaceae</taxon>
        <taxon>Ectopseudomonas</taxon>
    </lineage>
</organism>
<evidence type="ECO:0000256" key="2">
    <source>
        <dbReference type="SAM" id="Phobius"/>
    </source>
</evidence>
<dbReference type="InterPro" id="IPR021438">
    <property type="entry name" value="DUF3087"/>
</dbReference>
<dbReference type="Pfam" id="PF11286">
    <property type="entry name" value="DUF3087"/>
    <property type="match status" value="1"/>
</dbReference>
<evidence type="ECO:0000256" key="1">
    <source>
        <dbReference type="SAM" id="Coils"/>
    </source>
</evidence>
<gene>
    <name evidence="3" type="ORF">WG219_08360</name>
</gene>
<accession>A0ABZ2RKC4</accession>
<feature type="transmembrane region" description="Helical" evidence="2">
    <location>
        <begin position="57"/>
        <end position="75"/>
    </location>
</feature>
<protein>
    <submittedName>
        <fullName evidence="3">DUF3087 domain-containing protein</fullName>
    </submittedName>
</protein>
<keyword evidence="2" id="KW-0812">Transmembrane</keyword>
<dbReference type="EMBL" id="CP148074">
    <property type="protein sequence ID" value="WXL27452.1"/>
    <property type="molecule type" value="Genomic_DNA"/>
</dbReference>
<dbReference type="Proteomes" id="UP001476583">
    <property type="component" value="Chromosome"/>
</dbReference>
<evidence type="ECO:0000313" key="4">
    <source>
        <dbReference type="Proteomes" id="UP001476583"/>
    </source>
</evidence>
<feature type="transmembrane region" description="Helical" evidence="2">
    <location>
        <begin position="24"/>
        <end position="45"/>
    </location>
</feature>
<name>A0ABZ2RKC4_ECTME</name>
<evidence type="ECO:0000313" key="3">
    <source>
        <dbReference type="EMBL" id="WXL27452.1"/>
    </source>
</evidence>
<keyword evidence="2" id="KW-1133">Transmembrane helix</keyword>